<feature type="non-terminal residue" evidence="3">
    <location>
        <position position="89"/>
    </location>
</feature>
<name>A0A848L3P0_9ACTN</name>
<dbReference type="Proteomes" id="UP000550729">
    <property type="component" value="Unassembled WGS sequence"/>
</dbReference>
<accession>A0A848L3P0</accession>
<evidence type="ECO:0000259" key="2">
    <source>
        <dbReference type="Pfam" id="PF02720"/>
    </source>
</evidence>
<organism evidence="3 4">
    <name type="scientific">Gordonia asplenii</name>
    <dbReference type="NCBI Taxonomy" id="2725283"/>
    <lineage>
        <taxon>Bacteria</taxon>
        <taxon>Bacillati</taxon>
        <taxon>Actinomycetota</taxon>
        <taxon>Actinomycetes</taxon>
        <taxon>Mycobacteriales</taxon>
        <taxon>Gordoniaceae</taxon>
        <taxon>Gordonia</taxon>
    </lineage>
</organism>
<keyword evidence="4" id="KW-1185">Reference proteome</keyword>
<comment type="caution">
    <text evidence="3">The sequence shown here is derived from an EMBL/GenBank/DDBJ whole genome shotgun (WGS) entry which is preliminary data.</text>
</comment>
<evidence type="ECO:0000256" key="1">
    <source>
        <dbReference type="SAM" id="MobiDB-lite"/>
    </source>
</evidence>
<dbReference type="RefSeq" id="WP_170197843.1">
    <property type="nucleotide sequence ID" value="NZ_JABBNB010000125.1"/>
</dbReference>
<feature type="compositionally biased region" description="Acidic residues" evidence="1">
    <location>
        <begin position="67"/>
        <end position="80"/>
    </location>
</feature>
<sequence>HAAARKAFVDCARRIAVTLGVSQGRAEGMLAEADDLMTRHPRVAQRLRDGVISVEIARKILERTNLIDDEPSEGEGESSEGEPSVGESR</sequence>
<reference evidence="3 4" key="1">
    <citation type="submission" date="2020-04" db="EMBL/GenBank/DDBJ databases">
        <title>Gordonia sp. nov. TBRC 11910.</title>
        <authorList>
            <person name="Suriyachadkun C."/>
        </authorList>
    </citation>
    <scope>NUCLEOTIDE SEQUENCE [LARGE SCALE GENOMIC DNA]</scope>
    <source>
        <strain evidence="3 4">TBRC 11910</strain>
    </source>
</reference>
<evidence type="ECO:0000313" key="4">
    <source>
        <dbReference type="Proteomes" id="UP000550729"/>
    </source>
</evidence>
<dbReference type="Pfam" id="PF02720">
    <property type="entry name" value="DUF222"/>
    <property type="match status" value="1"/>
</dbReference>
<gene>
    <name evidence="3" type="ORF">HH308_29460</name>
</gene>
<protein>
    <submittedName>
        <fullName evidence="3">DUF222 domain-containing protein</fullName>
    </submittedName>
</protein>
<feature type="domain" description="DUF222" evidence="2">
    <location>
        <begin position="6"/>
        <end position="69"/>
    </location>
</feature>
<proteinExistence type="predicted"/>
<dbReference type="EMBL" id="JABBNB010000125">
    <property type="protein sequence ID" value="NMO05349.1"/>
    <property type="molecule type" value="Genomic_DNA"/>
</dbReference>
<evidence type="ECO:0000313" key="3">
    <source>
        <dbReference type="EMBL" id="NMO05349.1"/>
    </source>
</evidence>
<dbReference type="AlphaFoldDB" id="A0A848L3P0"/>
<dbReference type="InterPro" id="IPR003870">
    <property type="entry name" value="DUF222"/>
</dbReference>
<feature type="region of interest" description="Disordered" evidence="1">
    <location>
        <begin position="65"/>
        <end position="89"/>
    </location>
</feature>
<feature type="non-terminal residue" evidence="3">
    <location>
        <position position="1"/>
    </location>
</feature>